<evidence type="ECO:0000256" key="12">
    <source>
        <dbReference type="ARBA" id="ARBA00031184"/>
    </source>
</evidence>
<dbReference type="PANTHER" id="PTHR43690">
    <property type="entry name" value="NARDILYSIN"/>
    <property type="match status" value="1"/>
</dbReference>
<evidence type="ECO:0000259" key="19">
    <source>
        <dbReference type="Pfam" id="PF22456"/>
    </source>
</evidence>
<evidence type="ECO:0000259" key="17">
    <source>
        <dbReference type="Pfam" id="PF05193"/>
    </source>
</evidence>
<name>A0A328C0F5_9PAST</name>
<proteinExistence type="inferred from homology"/>
<gene>
    <name evidence="20" type="ORF">C5N92_06415</name>
</gene>
<comment type="cofactor">
    <cofactor evidence="1">
        <name>Zn(2+)</name>
        <dbReference type="ChEBI" id="CHEBI:29105"/>
    </cofactor>
</comment>
<evidence type="ECO:0000259" key="18">
    <source>
        <dbReference type="Pfam" id="PF16187"/>
    </source>
</evidence>
<feature type="signal peptide" evidence="15">
    <location>
        <begin position="1"/>
        <end position="26"/>
    </location>
</feature>
<dbReference type="Pfam" id="PF00675">
    <property type="entry name" value="Peptidase_M16"/>
    <property type="match status" value="1"/>
</dbReference>
<evidence type="ECO:0000313" key="21">
    <source>
        <dbReference type="Proteomes" id="UP000248689"/>
    </source>
</evidence>
<dbReference type="EC" id="3.4.24.55" evidence="4"/>
<dbReference type="GO" id="GO:0004222">
    <property type="term" value="F:metalloendopeptidase activity"/>
    <property type="evidence" value="ECO:0007669"/>
    <property type="project" value="UniProtKB-EC"/>
</dbReference>
<keyword evidence="21" id="KW-1185">Reference proteome</keyword>
<dbReference type="OrthoDB" id="9811314at2"/>
<dbReference type="InterPro" id="IPR054734">
    <property type="entry name" value="PqqF-like_C_4"/>
</dbReference>
<organism evidence="20 21">
    <name type="scientific">Glaesserella australis</name>
    <dbReference type="NCBI Taxonomy" id="2094024"/>
    <lineage>
        <taxon>Bacteria</taxon>
        <taxon>Pseudomonadati</taxon>
        <taxon>Pseudomonadota</taxon>
        <taxon>Gammaproteobacteria</taxon>
        <taxon>Pasteurellales</taxon>
        <taxon>Pasteurellaceae</taxon>
        <taxon>Glaesserella</taxon>
    </lineage>
</organism>
<evidence type="ECO:0000256" key="3">
    <source>
        <dbReference type="ARBA" id="ARBA00007261"/>
    </source>
</evidence>
<evidence type="ECO:0000256" key="15">
    <source>
        <dbReference type="SAM" id="SignalP"/>
    </source>
</evidence>
<reference evidence="21" key="1">
    <citation type="submission" date="2018-02" db="EMBL/GenBank/DDBJ databases">
        <title>Glaesserella australis sp. nov., isolated from the lungs of pigs.</title>
        <authorList>
            <person name="Turni C."/>
            <person name="Christensen H."/>
        </authorList>
    </citation>
    <scope>NUCLEOTIDE SEQUENCE [LARGE SCALE GENOMIC DNA]</scope>
    <source>
        <strain evidence="21">HS4635</strain>
    </source>
</reference>
<evidence type="ECO:0000256" key="4">
    <source>
        <dbReference type="ARBA" id="ARBA00012449"/>
    </source>
</evidence>
<feature type="chain" id="PRO_5016444634" description="Protease 3" evidence="15">
    <location>
        <begin position="27"/>
        <end position="982"/>
    </location>
</feature>
<dbReference type="Gene3D" id="3.30.830.10">
    <property type="entry name" value="Metalloenzyme, LuxS/M16 peptidase-like"/>
    <property type="match status" value="4"/>
</dbReference>
<dbReference type="PANTHER" id="PTHR43690:SF18">
    <property type="entry name" value="INSULIN-DEGRADING ENZYME-RELATED"/>
    <property type="match status" value="1"/>
</dbReference>
<comment type="similarity">
    <text evidence="3 14">Belongs to the peptidase M16 family.</text>
</comment>
<evidence type="ECO:0000259" key="16">
    <source>
        <dbReference type="Pfam" id="PF00675"/>
    </source>
</evidence>
<evidence type="ECO:0000256" key="11">
    <source>
        <dbReference type="ARBA" id="ARBA00029597"/>
    </source>
</evidence>
<evidence type="ECO:0000313" key="20">
    <source>
        <dbReference type="EMBL" id="RAL18762.1"/>
    </source>
</evidence>
<evidence type="ECO:0000256" key="13">
    <source>
        <dbReference type="ARBA" id="ARBA00033450"/>
    </source>
</evidence>
<keyword evidence="6" id="KW-0645">Protease</keyword>
<dbReference type="RefSeq" id="WP_111750020.1">
    <property type="nucleotide sequence ID" value="NZ_PTPX01000013.1"/>
</dbReference>
<dbReference type="InterPro" id="IPR032632">
    <property type="entry name" value="Peptidase_M16_M"/>
</dbReference>
<evidence type="ECO:0000256" key="7">
    <source>
        <dbReference type="ARBA" id="ARBA00022723"/>
    </source>
</evidence>
<dbReference type="Pfam" id="PF05193">
    <property type="entry name" value="Peptidase_M16_C"/>
    <property type="match status" value="1"/>
</dbReference>
<sequence>MKKSLLSYTLSLILGLGAVASVPVFANSAEKPNASTAAVTQAQQGFELIKTTINKSPTDKAIYQGIRLANGMEVLLISDEKANKSLMSVGLPVGSMEDPVQQQGLAHYLEHMILMGSKAFPETNSLDGFLTKNGGYNNAYTAPDRTIYYLEVNNNAFDEAVARLADAFAQPLLSETNAKKEVNAVNAEMVRAKSSDSFLMHDVNLATANPNHPITKFAVGNNVTLSDKADSKLQDELLKFYQQYYSANLMKAVLYANQPIEKLAKLAEQTLGKVTNKQLQAPTVDMPFFRAEDKAVMIHYKPVKSNKMLAISFDMPEDKAQFKHKTGAYLAYVFNNNTDGTLSDYLIKQGLSDSGIEAAPNDDVSRNRGDFTFYIDLTDKGLAEKDKIISLVFQQIDAVKKAGAQPSYFKEMKESLSQDFQHLQTEKSGDYVAELVSQMISYPLEHIIDQPYVVEEMDEQAVNAKLDAMTLDNARILLVDSQAQTDKKTKYFEAPYSVHKISDEQKAKWLDFSQNPTLKLPALNPYFATDFSLNEGDKSRLKPKLIAEGKGTQIYAMPSHYFGSEPKVAMVIGLKVSPEIIDLKQGISAALLGYMADLAQTKLAFQASVAGISAGSMIGENGAVLTVEGYTQHLPRFIQDFLTNFRQFELTEPMLAQAKQRYLEALDRAEKENALRQASAVLRNFASHPYFEPQHKRKMVEQITLADLEQIRTKLLTQATSLRALSVGNFNDTQVKSVVQAVESLFKNANQELDFGRYLDISQSQRKLNHIKSISHQDNALTVAYFPNGYGDLDGASRVSLLKDILSRWYFDDLRTDKQLGYAVHASSNRIGKTSGLQFSVQSPTASPQEIMQHNERFFNESWAKLKAMSSDEFEKYRASLLELLQHKPESLGQEFSEFLSDFSLGNSQFDRKANIIEIVKQLTKQDILDFYQQAIIDQKGFVFASQAIGTNPKISQPAVLKGFEKVESIEALQKSFEIKRY</sequence>
<comment type="function">
    <text evidence="2">Endopeptidase that degrades small peptides of less than 7 kDa, such as glucagon and insulin.</text>
</comment>
<evidence type="ECO:0000256" key="14">
    <source>
        <dbReference type="RuleBase" id="RU004447"/>
    </source>
</evidence>
<comment type="caution">
    <text evidence="20">The sequence shown here is derived from an EMBL/GenBank/DDBJ whole genome shotgun (WGS) entry which is preliminary data.</text>
</comment>
<dbReference type="InterPro" id="IPR050626">
    <property type="entry name" value="Peptidase_M16"/>
</dbReference>
<feature type="domain" description="Peptidase M16 C-terminal" evidence="17">
    <location>
        <begin position="235"/>
        <end position="416"/>
    </location>
</feature>
<dbReference type="InterPro" id="IPR001431">
    <property type="entry name" value="Pept_M16_Zn_BS"/>
</dbReference>
<dbReference type="EMBL" id="PTPX01000013">
    <property type="protein sequence ID" value="RAL18762.1"/>
    <property type="molecule type" value="Genomic_DNA"/>
</dbReference>
<dbReference type="InterPro" id="IPR007863">
    <property type="entry name" value="Peptidase_M16_C"/>
</dbReference>
<keyword evidence="9" id="KW-0862">Zinc</keyword>
<dbReference type="Proteomes" id="UP000248689">
    <property type="component" value="Unassembled WGS sequence"/>
</dbReference>
<dbReference type="GO" id="GO:0046872">
    <property type="term" value="F:metal ion binding"/>
    <property type="evidence" value="ECO:0007669"/>
    <property type="project" value="UniProtKB-KW"/>
</dbReference>
<evidence type="ECO:0000256" key="8">
    <source>
        <dbReference type="ARBA" id="ARBA00022801"/>
    </source>
</evidence>
<dbReference type="AlphaFoldDB" id="A0A328C0F5"/>
<evidence type="ECO:0000256" key="5">
    <source>
        <dbReference type="ARBA" id="ARBA00017565"/>
    </source>
</evidence>
<dbReference type="InterPro" id="IPR011765">
    <property type="entry name" value="Pept_M16_N"/>
</dbReference>
<protein>
    <recommendedName>
        <fullName evidence="5">Protease 3</fullName>
        <ecNumber evidence="4">3.4.24.55</ecNumber>
    </recommendedName>
    <alternativeName>
        <fullName evidence="13">Pitrilysin</fullName>
    </alternativeName>
    <alternativeName>
        <fullName evidence="12">Protease III</fullName>
    </alternativeName>
    <alternativeName>
        <fullName evidence="11">Protease pi</fullName>
    </alternativeName>
</protein>
<dbReference type="Pfam" id="PF16187">
    <property type="entry name" value="Peptidase_M16_M"/>
    <property type="match status" value="1"/>
</dbReference>
<dbReference type="GO" id="GO:0005737">
    <property type="term" value="C:cytoplasm"/>
    <property type="evidence" value="ECO:0007669"/>
    <property type="project" value="UniProtKB-ARBA"/>
</dbReference>
<dbReference type="SUPFAM" id="SSF63411">
    <property type="entry name" value="LuxS/MPP-like metallohydrolase"/>
    <property type="match status" value="4"/>
</dbReference>
<dbReference type="Pfam" id="PF22456">
    <property type="entry name" value="PqqF-like_C_4"/>
    <property type="match status" value="1"/>
</dbReference>
<evidence type="ECO:0000256" key="10">
    <source>
        <dbReference type="ARBA" id="ARBA00023049"/>
    </source>
</evidence>
<dbReference type="PROSITE" id="PS00143">
    <property type="entry name" value="INSULINASE"/>
    <property type="match status" value="1"/>
</dbReference>
<evidence type="ECO:0000256" key="1">
    <source>
        <dbReference type="ARBA" id="ARBA00001947"/>
    </source>
</evidence>
<dbReference type="InterPro" id="IPR011249">
    <property type="entry name" value="Metalloenz_LuxS/M16"/>
</dbReference>
<accession>A0A328C0F5</accession>
<dbReference type="FunFam" id="3.30.830.10:FF:000012">
    <property type="entry name" value="Protease 3"/>
    <property type="match status" value="1"/>
</dbReference>
<keyword evidence="8" id="KW-0378">Hydrolase</keyword>
<dbReference type="GO" id="GO:0006508">
    <property type="term" value="P:proteolysis"/>
    <property type="evidence" value="ECO:0007669"/>
    <property type="project" value="UniProtKB-KW"/>
</dbReference>
<evidence type="ECO:0000256" key="6">
    <source>
        <dbReference type="ARBA" id="ARBA00022670"/>
    </source>
</evidence>
<evidence type="ECO:0000256" key="2">
    <source>
        <dbReference type="ARBA" id="ARBA00002184"/>
    </source>
</evidence>
<keyword evidence="10" id="KW-0482">Metalloprotease</keyword>
<feature type="domain" description="Peptidase M16 middle/third" evidence="18">
    <location>
        <begin position="420"/>
        <end position="697"/>
    </location>
</feature>
<feature type="domain" description="Coenzyme PQQ synthesis protein F-like C-terminal lobe" evidence="19">
    <location>
        <begin position="801"/>
        <end position="899"/>
    </location>
</feature>
<keyword evidence="7" id="KW-0479">Metal-binding</keyword>
<dbReference type="NCBIfam" id="NF011681">
    <property type="entry name" value="PRK15101.1"/>
    <property type="match status" value="1"/>
</dbReference>
<feature type="domain" description="Peptidase M16 N-terminal" evidence="16">
    <location>
        <begin position="74"/>
        <end position="207"/>
    </location>
</feature>
<evidence type="ECO:0000256" key="9">
    <source>
        <dbReference type="ARBA" id="ARBA00022833"/>
    </source>
</evidence>
<keyword evidence="15" id="KW-0732">Signal</keyword>